<evidence type="ECO:0000256" key="4">
    <source>
        <dbReference type="ARBA" id="ARBA00049194"/>
    </source>
</evidence>
<dbReference type="GO" id="GO:0004029">
    <property type="term" value="F:aldehyde dehydrogenase (NAD+) activity"/>
    <property type="evidence" value="ECO:0007669"/>
    <property type="project" value="UniProtKB-EC"/>
</dbReference>
<dbReference type="FunFam" id="3.40.605.10:FF:000007">
    <property type="entry name" value="NAD/NADP-dependent betaine aldehyde dehydrogenase"/>
    <property type="match status" value="1"/>
</dbReference>
<evidence type="ECO:0000256" key="3">
    <source>
        <dbReference type="ARBA" id="ARBA00024226"/>
    </source>
</evidence>
<dbReference type="InterPro" id="IPR029510">
    <property type="entry name" value="Ald_DH_CS_GLU"/>
</dbReference>
<keyword evidence="2 6" id="KW-0560">Oxidoreductase</keyword>
<dbReference type="InterPro" id="IPR016163">
    <property type="entry name" value="Ald_DH_C"/>
</dbReference>
<evidence type="ECO:0000256" key="2">
    <source>
        <dbReference type="ARBA" id="ARBA00023002"/>
    </source>
</evidence>
<dbReference type="Gene3D" id="3.40.605.10">
    <property type="entry name" value="Aldehyde Dehydrogenase, Chain A, domain 1"/>
    <property type="match status" value="1"/>
</dbReference>
<dbReference type="OrthoDB" id="6882680at2"/>
<comment type="similarity">
    <text evidence="1 6">Belongs to the aldehyde dehydrogenase family.</text>
</comment>
<protein>
    <recommendedName>
        <fullName evidence="3">aldehyde dehydrogenase (NAD(+))</fullName>
        <ecNumber evidence="3">1.2.1.3</ecNumber>
    </recommendedName>
</protein>
<comment type="caution">
    <text evidence="8">The sequence shown here is derived from an EMBL/GenBank/DDBJ whole genome shotgun (WGS) entry which is preliminary data.</text>
</comment>
<accession>A0A3N4GPA1</accession>
<dbReference type="PANTHER" id="PTHR42804">
    <property type="entry name" value="ALDEHYDE DEHYDROGENASE"/>
    <property type="match status" value="1"/>
</dbReference>
<name>A0A3N4GPA1_9ACTN</name>
<dbReference type="EMBL" id="RKMH01000004">
    <property type="protein sequence ID" value="RPA64692.1"/>
    <property type="molecule type" value="Genomic_DNA"/>
</dbReference>
<evidence type="ECO:0000259" key="7">
    <source>
        <dbReference type="Pfam" id="PF00171"/>
    </source>
</evidence>
<sequence length="477" mass="48784">MTASVRTRHAPAAVIGHDEVAGSATVDVVDPFSDHVIGTTGIAEPAIVAQAVDAAADAFPGWSATPAADRVAVLQRAADLIENHGSLAATVTGEMGMPISLAGVTQQSMPASVLREFACALETFAFTEDIDGARLRRVPAGVVGAITPWNMPVHQIIAKVGASLAAGCTVVLKPSEATPFDALLVRECLLAAGLPAGALAVVNGTGESTGAALASNPGVAHVSFTGSVRAGRSVAANAAVSLRRATLELGGKSPAVVLPDADLDAVLPRVLASGLVNSGQACNATTRLVLPASRATEAESIMAEAISAFRLGDPADPSTTHGPLASRAHTEKVLAYIEAARADGGRIVAGFGENLALGRSRCFVTPVVFADLTADAKAVREEIFGPVLVTQYYDDLADAIAIANDSDYGLSAEVWSTRTEFAVEIAGHLDVGQVKINGVRTRERPAVPFGGTKNSGYGRELGAIGIAEFTEIKAVMS</sequence>
<evidence type="ECO:0000313" key="8">
    <source>
        <dbReference type="EMBL" id="RPA64692.1"/>
    </source>
</evidence>
<dbReference type="InterPro" id="IPR016162">
    <property type="entry name" value="Ald_DH_N"/>
</dbReference>
<dbReference type="Proteomes" id="UP000267536">
    <property type="component" value="Unassembled WGS sequence"/>
</dbReference>
<evidence type="ECO:0000313" key="9">
    <source>
        <dbReference type="Proteomes" id="UP000267536"/>
    </source>
</evidence>
<dbReference type="Gene3D" id="3.40.309.10">
    <property type="entry name" value="Aldehyde Dehydrogenase, Chain A, domain 2"/>
    <property type="match status" value="1"/>
</dbReference>
<dbReference type="PROSITE" id="PS00687">
    <property type="entry name" value="ALDEHYDE_DEHYDR_GLU"/>
    <property type="match status" value="1"/>
</dbReference>
<dbReference type="PANTHER" id="PTHR42804:SF1">
    <property type="entry name" value="ALDEHYDE DEHYDROGENASE-RELATED"/>
    <property type="match status" value="1"/>
</dbReference>
<feature type="active site" evidence="5">
    <location>
        <position position="248"/>
    </location>
</feature>
<organism evidence="8 9">
    <name type="scientific">Gordonia oryzae</name>
    <dbReference type="NCBI Taxonomy" id="2487349"/>
    <lineage>
        <taxon>Bacteria</taxon>
        <taxon>Bacillati</taxon>
        <taxon>Actinomycetota</taxon>
        <taxon>Actinomycetes</taxon>
        <taxon>Mycobacteriales</taxon>
        <taxon>Gordoniaceae</taxon>
        <taxon>Gordonia</taxon>
    </lineage>
</organism>
<proteinExistence type="inferred from homology"/>
<reference evidence="8 9" key="1">
    <citation type="submission" date="2018-11" db="EMBL/GenBank/DDBJ databases">
        <title>Draft genome sequence of Gordonia sp. RS15-1S isolated from rice stems.</title>
        <authorList>
            <person name="Muangham S."/>
        </authorList>
    </citation>
    <scope>NUCLEOTIDE SEQUENCE [LARGE SCALE GENOMIC DNA]</scope>
    <source>
        <strain evidence="8 9">RS15-1S</strain>
    </source>
</reference>
<gene>
    <name evidence="8" type="ORF">EF294_06035</name>
</gene>
<feature type="domain" description="Aldehyde dehydrogenase" evidence="7">
    <location>
        <begin position="24"/>
        <end position="475"/>
    </location>
</feature>
<dbReference type="InterPro" id="IPR015590">
    <property type="entry name" value="Aldehyde_DH_dom"/>
</dbReference>
<dbReference type="AlphaFoldDB" id="A0A3N4GPA1"/>
<comment type="catalytic activity">
    <reaction evidence="4">
        <text>an aldehyde + NAD(+) + H2O = a carboxylate + NADH + 2 H(+)</text>
        <dbReference type="Rhea" id="RHEA:16185"/>
        <dbReference type="ChEBI" id="CHEBI:15377"/>
        <dbReference type="ChEBI" id="CHEBI:15378"/>
        <dbReference type="ChEBI" id="CHEBI:17478"/>
        <dbReference type="ChEBI" id="CHEBI:29067"/>
        <dbReference type="ChEBI" id="CHEBI:57540"/>
        <dbReference type="ChEBI" id="CHEBI:57945"/>
        <dbReference type="EC" id="1.2.1.3"/>
    </reaction>
</comment>
<evidence type="ECO:0000256" key="6">
    <source>
        <dbReference type="RuleBase" id="RU003345"/>
    </source>
</evidence>
<evidence type="ECO:0000256" key="5">
    <source>
        <dbReference type="PROSITE-ProRule" id="PRU10007"/>
    </source>
</evidence>
<dbReference type="InterPro" id="IPR016161">
    <property type="entry name" value="Ald_DH/histidinol_DH"/>
</dbReference>
<dbReference type="EC" id="1.2.1.3" evidence="3"/>
<keyword evidence="9" id="KW-1185">Reference proteome</keyword>
<dbReference type="PROSITE" id="PS00070">
    <property type="entry name" value="ALDEHYDE_DEHYDR_CYS"/>
    <property type="match status" value="1"/>
</dbReference>
<dbReference type="Pfam" id="PF00171">
    <property type="entry name" value="Aldedh"/>
    <property type="match status" value="1"/>
</dbReference>
<dbReference type="RefSeq" id="WP_123926788.1">
    <property type="nucleotide sequence ID" value="NZ_JBPSDP010000004.1"/>
</dbReference>
<dbReference type="SUPFAM" id="SSF53720">
    <property type="entry name" value="ALDH-like"/>
    <property type="match status" value="1"/>
</dbReference>
<evidence type="ECO:0000256" key="1">
    <source>
        <dbReference type="ARBA" id="ARBA00009986"/>
    </source>
</evidence>
<dbReference type="InterPro" id="IPR016160">
    <property type="entry name" value="Ald_DH_CS_CYS"/>
</dbReference>